<dbReference type="InterPro" id="IPR005123">
    <property type="entry name" value="Oxoglu/Fe-dep_dioxygenase_dom"/>
</dbReference>
<evidence type="ECO:0000313" key="6">
    <source>
        <dbReference type="EMBL" id="KAK3037386.1"/>
    </source>
</evidence>
<dbReference type="Pfam" id="PF14226">
    <property type="entry name" value="DIOX_N"/>
    <property type="match status" value="1"/>
</dbReference>
<evidence type="ECO:0000259" key="5">
    <source>
        <dbReference type="PROSITE" id="PS51471"/>
    </source>
</evidence>
<feature type="domain" description="Fe2OG dioxygenase" evidence="5">
    <location>
        <begin position="221"/>
        <end position="321"/>
    </location>
</feature>
<dbReference type="PANTHER" id="PTHR47991">
    <property type="entry name" value="OXOGLUTARATE/IRON-DEPENDENT DIOXYGENASE"/>
    <property type="match status" value="1"/>
</dbReference>
<evidence type="ECO:0000313" key="7">
    <source>
        <dbReference type="Proteomes" id="UP001188597"/>
    </source>
</evidence>
<keyword evidence="3 4" id="KW-0408">Iron</keyword>
<sequence>MEGRFLGSFGYKRVASSSSSAHEPSQLAGASLVPVAAPIATRRRGSQSLALLLPPAPQSPVPFATATPVSPQWVTSFCQLAAKLKNVSVLNQVINHGVSATLLEDFKREIIDFFNLPKEAKKKLWQQPDNQEGFGQLFVISEEQKLDWSDMFYITTLPTSLRIQLFENLPPKLRSLSLSLTGDAGILIYRSEKVGHHYLMSNGQGSKKVDIEEIEEMFSDEVQSMRMNYYPPCPEPDMAIGFTPHSDADALTILFQLNEVEGLQIRKDGNWVPVTPLPNAFVVNIGDIMEVLSNGVYRSIEHRAMVNATKERLSIATFYSSCLDSELGPARSLIGPDNPARFRRVPIDKYFKEFFARKLNGKAYLDLMKIEVAEDGSCGINLHT</sequence>
<dbReference type="InterPro" id="IPR044861">
    <property type="entry name" value="IPNS-like_FE2OG_OXY"/>
</dbReference>
<accession>A0AA88X001</accession>
<dbReference type="Gene3D" id="2.60.120.330">
    <property type="entry name" value="B-lactam Antibiotic, Isopenicillin N Synthase, Chain"/>
    <property type="match status" value="1"/>
</dbReference>
<dbReference type="EMBL" id="JAVXUP010000123">
    <property type="protein sequence ID" value="KAK3037386.1"/>
    <property type="molecule type" value="Genomic_DNA"/>
</dbReference>
<keyword evidence="7" id="KW-1185">Reference proteome</keyword>
<dbReference type="GO" id="GO:0046872">
    <property type="term" value="F:metal ion binding"/>
    <property type="evidence" value="ECO:0007669"/>
    <property type="project" value="UniProtKB-KW"/>
</dbReference>
<organism evidence="6 7">
    <name type="scientific">Escallonia herrerae</name>
    <dbReference type="NCBI Taxonomy" id="1293975"/>
    <lineage>
        <taxon>Eukaryota</taxon>
        <taxon>Viridiplantae</taxon>
        <taxon>Streptophyta</taxon>
        <taxon>Embryophyta</taxon>
        <taxon>Tracheophyta</taxon>
        <taxon>Spermatophyta</taxon>
        <taxon>Magnoliopsida</taxon>
        <taxon>eudicotyledons</taxon>
        <taxon>Gunneridae</taxon>
        <taxon>Pentapetalae</taxon>
        <taxon>asterids</taxon>
        <taxon>campanulids</taxon>
        <taxon>Escalloniales</taxon>
        <taxon>Escalloniaceae</taxon>
        <taxon>Escallonia</taxon>
    </lineage>
</organism>
<dbReference type="GO" id="GO:0016705">
    <property type="term" value="F:oxidoreductase activity, acting on paired donors, with incorporation or reduction of molecular oxygen"/>
    <property type="evidence" value="ECO:0007669"/>
    <property type="project" value="UniProtKB-ARBA"/>
</dbReference>
<dbReference type="InterPro" id="IPR026992">
    <property type="entry name" value="DIOX_N"/>
</dbReference>
<evidence type="ECO:0000256" key="2">
    <source>
        <dbReference type="ARBA" id="ARBA00022723"/>
    </source>
</evidence>
<proteinExistence type="inferred from homology"/>
<dbReference type="Pfam" id="PF03171">
    <property type="entry name" value="2OG-FeII_Oxy"/>
    <property type="match status" value="1"/>
</dbReference>
<dbReference type="AlphaFoldDB" id="A0AA88X001"/>
<dbReference type="Proteomes" id="UP001188597">
    <property type="component" value="Unassembled WGS sequence"/>
</dbReference>
<keyword evidence="4" id="KW-0560">Oxidoreductase</keyword>
<dbReference type="InterPro" id="IPR027443">
    <property type="entry name" value="IPNS-like_sf"/>
</dbReference>
<evidence type="ECO:0000256" key="3">
    <source>
        <dbReference type="ARBA" id="ARBA00023004"/>
    </source>
</evidence>
<evidence type="ECO:0000256" key="1">
    <source>
        <dbReference type="ARBA" id="ARBA00008056"/>
    </source>
</evidence>
<keyword evidence="2 4" id="KW-0479">Metal-binding</keyword>
<dbReference type="PROSITE" id="PS51471">
    <property type="entry name" value="FE2OG_OXY"/>
    <property type="match status" value="1"/>
</dbReference>
<gene>
    <name evidence="6" type="ORF">RJ639_030148</name>
</gene>
<reference evidence="6" key="1">
    <citation type="submission" date="2022-12" db="EMBL/GenBank/DDBJ databases">
        <title>Draft genome assemblies for two species of Escallonia (Escalloniales).</title>
        <authorList>
            <person name="Chanderbali A."/>
            <person name="Dervinis C."/>
            <person name="Anghel I."/>
            <person name="Soltis D."/>
            <person name="Soltis P."/>
            <person name="Zapata F."/>
        </authorList>
    </citation>
    <scope>NUCLEOTIDE SEQUENCE</scope>
    <source>
        <strain evidence="6">UCBG64.0493</strain>
        <tissue evidence="6">Leaf</tissue>
    </source>
</reference>
<comment type="similarity">
    <text evidence="1 4">Belongs to the iron/ascorbate-dependent oxidoreductase family.</text>
</comment>
<dbReference type="FunFam" id="2.60.120.330:FF:000079">
    <property type="entry name" value="Protein SRG1"/>
    <property type="match status" value="1"/>
</dbReference>
<evidence type="ECO:0000256" key="4">
    <source>
        <dbReference type="RuleBase" id="RU003682"/>
    </source>
</evidence>
<comment type="caution">
    <text evidence="6">The sequence shown here is derived from an EMBL/GenBank/DDBJ whole genome shotgun (WGS) entry which is preliminary data.</text>
</comment>
<dbReference type="InterPro" id="IPR050295">
    <property type="entry name" value="Plant_2OG-oxidoreductases"/>
</dbReference>
<dbReference type="SUPFAM" id="SSF51197">
    <property type="entry name" value="Clavaminate synthase-like"/>
    <property type="match status" value="1"/>
</dbReference>
<protein>
    <recommendedName>
        <fullName evidence="5">Fe2OG dioxygenase domain-containing protein</fullName>
    </recommendedName>
</protein>
<name>A0AA88X001_9ASTE</name>